<dbReference type="AlphaFoldDB" id="A0A0X8JK20"/>
<evidence type="ECO:0000313" key="4">
    <source>
        <dbReference type="EMBL" id="AMD90219.1"/>
    </source>
</evidence>
<protein>
    <recommendedName>
        <fullName evidence="1">diguanylate cyclase</fullName>
        <ecNumber evidence="1">2.7.7.65</ecNumber>
    </recommendedName>
</protein>
<dbReference type="KEGG" id="dfi:AXF13_08835"/>
<evidence type="ECO:0000256" key="1">
    <source>
        <dbReference type="ARBA" id="ARBA00012528"/>
    </source>
</evidence>
<dbReference type="NCBIfam" id="TIGR00254">
    <property type="entry name" value="GGDEF"/>
    <property type="match status" value="1"/>
</dbReference>
<dbReference type="InterPro" id="IPR029787">
    <property type="entry name" value="Nucleotide_cyclase"/>
</dbReference>
<accession>A0A0X8JK20</accession>
<comment type="catalytic activity">
    <reaction evidence="2">
        <text>2 GTP = 3',3'-c-di-GMP + 2 diphosphate</text>
        <dbReference type="Rhea" id="RHEA:24898"/>
        <dbReference type="ChEBI" id="CHEBI:33019"/>
        <dbReference type="ChEBI" id="CHEBI:37565"/>
        <dbReference type="ChEBI" id="CHEBI:58805"/>
        <dbReference type="EC" id="2.7.7.65"/>
    </reaction>
</comment>
<sequence length="442" mass="50558">MVDILRTIVQHDYEFVMVVDLSTGRYVKYVGSDAYAHIPEQGDHAVQVRSVAERFVLPEDREEYLEKMSLPVIAAMLESRKKPSFTYRRRKLSGEIAWLKANFIYASEEKRSVIIAYYDDTEEVVARLNERKKIELQDEGIRFMAQNLCEDFLIADLESGACSMVTPDTGNMVAKGTFKEQVDWFAENIVAPEEREAYLHYFNLANLVPHIRKNNGFCTMNCTVIYKDGRHNFVVATTLIRDSIEPEKEYLFAYAQDITRLKQMEYKNKELFLQSRRDPVTGLCNRVATEQDIDEYLHSSQRGEEGLLLILDVDFFKSFNDNYGHAVGDEVLAFMAEAMRTAFRKEDILCRWGGDEFLIFIKEFGSLRAVTERIVRLRRQMKGFSSGGRALSVSLSVGGAVAGQATHGMDELFQKADMALYDVKHEGRDGLVILGEDGERLV</sequence>
<proteinExistence type="predicted"/>
<dbReference type="Gene3D" id="3.30.70.270">
    <property type="match status" value="1"/>
</dbReference>
<dbReference type="Proteomes" id="UP000069241">
    <property type="component" value="Chromosome"/>
</dbReference>
<dbReference type="GO" id="GO:0052621">
    <property type="term" value="F:diguanylate cyclase activity"/>
    <property type="evidence" value="ECO:0007669"/>
    <property type="project" value="UniProtKB-EC"/>
</dbReference>
<evidence type="ECO:0000313" key="5">
    <source>
        <dbReference type="Proteomes" id="UP000069241"/>
    </source>
</evidence>
<dbReference type="SMART" id="SM00267">
    <property type="entry name" value="GGDEF"/>
    <property type="match status" value="1"/>
</dbReference>
<dbReference type="InterPro" id="IPR000160">
    <property type="entry name" value="GGDEF_dom"/>
</dbReference>
<dbReference type="EMBL" id="CP014229">
    <property type="protein sequence ID" value="AMD90219.1"/>
    <property type="molecule type" value="Genomic_DNA"/>
</dbReference>
<dbReference type="SUPFAM" id="SSF55073">
    <property type="entry name" value="Nucleotide cyclase"/>
    <property type="match status" value="1"/>
</dbReference>
<dbReference type="PANTHER" id="PTHR45138:SF9">
    <property type="entry name" value="DIGUANYLATE CYCLASE DGCM-RELATED"/>
    <property type="match status" value="1"/>
</dbReference>
<reference evidence="5" key="1">
    <citation type="submission" date="2016-02" db="EMBL/GenBank/DDBJ databases">
        <authorList>
            <person name="Holder M.E."/>
            <person name="Ajami N.J."/>
            <person name="Petrosino J.F."/>
        </authorList>
    </citation>
    <scope>NUCLEOTIDE SEQUENCE [LARGE SCALE GENOMIC DNA]</scope>
    <source>
        <strain evidence="5">CCUG 45958</strain>
    </source>
</reference>
<evidence type="ECO:0000259" key="3">
    <source>
        <dbReference type="PROSITE" id="PS50887"/>
    </source>
</evidence>
<name>A0A0X8JK20_9BACT</name>
<keyword evidence="5" id="KW-1185">Reference proteome</keyword>
<dbReference type="STRING" id="44742.AXF13_08835"/>
<dbReference type="InterPro" id="IPR050469">
    <property type="entry name" value="Diguanylate_Cyclase"/>
</dbReference>
<feature type="domain" description="GGDEF" evidence="3">
    <location>
        <begin position="304"/>
        <end position="436"/>
    </location>
</feature>
<evidence type="ECO:0000256" key="2">
    <source>
        <dbReference type="ARBA" id="ARBA00034247"/>
    </source>
</evidence>
<dbReference type="EC" id="2.7.7.65" evidence="1"/>
<dbReference type="CDD" id="cd01949">
    <property type="entry name" value="GGDEF"/>
    <property type="match status" value="1"/>
</dbReference>
<dbReference type="PROSITE" id="PS50887">
    <property type="entry name" value="GGDEF"/>
    <property type="match status" value="1"/>
</dbReference>
<dbReference type="Pfam" id="PF00990">
    <property type="entry name" value="GGDEF"/>
    <property type="match status" value="1"/>
</dbReference>
<gene>
    <name evidence="4" type="ORF">AXF13_08835</name>
</gene>
<dbReference type="RefSeq" id="WP_062252678.1">
    <property type="nucleotide sequence ID" value="NZ_CP014229.1"/>
</dbReference>
<dbReference type="PANTHER" id="PTHR45138">
    <property type="entry name" value="REGULATORY COMPONENTS OF SENSORY TRANSDUCTION SYSTEM"/>
    <property type="match status" value="1"/>
</dbReference>
<dbReference type="InterPro" id="IPR043128">
    <property type="entry name" value="Rev_trsase/Diguanyl_cyclase"/>
</dbReference>
<organism evidence="4 5">
    <name type="scientific">Desulfovibrio fairfieldensis</name>
    <dbReference type="NCBI Taxonomy" id="44742"/>
    <lineage>
        <taxon>Bacteria</taxon>
        <taxon>Pseudomonadati</taxon>
        <taxon>Thermodesulfobacteriota</taxon>
        <taxon>Desulfovibrionia</taxon>
        <taxon>Desulfovibrionales</taxon>
        <taxon>Desulfovibrionaceae</taxon>
        <taxon>Desulfovibrio</taxon>
    </lineage>
</organism>